<dbReference type="Gene3D" id="2.60.40.1120">
    <property type="entry name" value="Carboxypeptidase-like, regulatory domain"/>
    <property type="match status" value="1"/>
</dbReference>
<dbReference type="Pfam" id="PF07715">
    <property type="entry name" value="Plug"/>
    <property type="match status" value="1"/>
</dbReference>
<evidence type="ECO:0000256" key="8">
    <source>
        <dbReference type="PROSITE-ProRule" id="PRU01360"/>
    </source>
</evidence>
<organism evidence="13 14">
    <name type="scientific">Filimonas effusa</name>
    <dbReference type="NCBI Taxonomy" id="2508721"/>
    <lineage>
        <taxon>Bacteria</taxon>
        <taxon>Pseudomonadati</taxon>
        <taxon>Bacteroidota</taxon>
        <taxon>Chitinophagia</taxon>
        <taxon>Chitinophagales</taxon>
        <taxon>Chitinophagaceae</taxon>
        <taxon>Filimonas</taxon>
    </lineage>
</organism>
<evidence type="ECO:0000256" key="6">
    <source>
        <dbReference type="ARBA" id="ARBA00023136"/>
    </source>
</evidence>
<feature type="domain" description="TonB-dependent receptor-like beta-barrel" evidence="11">
    <location>
        <begin position="454"/>
        <end position="1043"/>
    </location>
</feature>
<comment type="similarity">
    <text evidence="8 9">Belongs to the TonB-dependent receptor family.</text>
</comment>
<comment type="subcellular location">
    <subcellularLocation>
        <location evidence="1 8">Cell outer membrane</location>
        <topology evidence="1 8">Multi-pass membrane protein</topology>
    </subcellularLocation>
</comment>
<keyword evidence="3 8" id="KW-1134">Transmembrane beta strand</keyword>
<evidence type="ECO:0000313" key="13">
    <source>
        <dbReference type="EMBL" id="RXK86285.1"/>
    </source>
</evidence>
<keyword evidence="5 9" id="KW-0798">TonB box</keyword>
<feature type="domain" description="TonB-dependent receptor plug" evidence="12">
    <location>
        <begin position="135"/>
        <end position="255"/>
    </location>
</feature>
<keyword evidence="10" id="KW-0732">Signal</keyword>
<dbReference type="GO" id="GO:0009279">
    <property type="term" value="C:cell outer membrane"/>
    <property type="evidence" value="ECO:0007669"/>
    <property type="project" value="UniProtKB-SubCell"/>
</dbReference>
<dbReference type="SUPFAM" id="SSF49464">
    <property type="entry name" value="Carboxypeptidase regulatory domain-like"/>
    <property type="match status" value="1"/>
</dbReference>
<dbReference type="PROSITE" id="PS52016">
    <property type="entry name" value="TONB_DEPENDENT_REC_3"/>
    <property type="match status" value="1"/>
</dbReference>
<dbReference type="Gene3D" id="2.40.170.20">
    <property type="entry name" value="TonB-dependent receptor, beta-barrel domain"/>
    <property type="match status" value="1"/>
</dbReference>
<keyword evidence="14" id="KW-1185">Reference proteome</keyword>
<dbReference type="InterPro" id="IPR012910">
    <property type="entry name" value="Plug_dom"/>
</dbReference>
<dbReference type="Pfam" id="PF13715">
    <property type="entry name" value="CarbopepD_reg_2"/>
    <property type="match status" value="1"/>
</dbReference>
<comment type="caution">
    <text evidence="13">The sequence shown here is derived from an EMBL/GenBank/DDBJ whole genome shotgun (WGS) entry which is preliminary data.</text>
</comment>
<dbReference type="InterPro" id="IPR008969">
    <property type="entry name" value="CarboxyPept-like_regulatory"/>
</dbReference>
<proteinExistence type="inferred from homology"/>
<dbReference type="Gene3D" id="2.170.130.10">
    <property type="entry name" value="TonB-dependent receptor, plug domain"/>
    <property type="match status" value="1"/>
</dbReference>
<evidence type="ECO:0000256" key="10">
    <source>
        <dbReference type="SAM" id="SignalP"/>
    </source>
</evidence>
<dbReference type="InterPro" id="IPR036942">
    <property type="entry name" value="Beta-barrel_TonB_sf"/>
</dbReference>
<dbReference type="AlphaFoldDB" id="A0A4Q1DBW1"/>
<evidence type="ECO:0000256" key="1">
    <source>
        <dbReference type="ARBA" id="ARBA00004571"/>
    </source>
</evidence>
<dbReference type="Pfam" id="PF00593">
    <property type="entry name" value="TonB_dep_Rec_b-barrel"/>
    <property type="match status" value="1"/>
</dbReference>
<dbReference type="InterPro" id="IPR023996">
    <property type="entry name" value="TonB-dep_OMP_SusC/RagA"/>
</dbReference>
<reference evidence="13 14" key="1">
    <citation type="submission" date="2019-01" db="EMBL/GenBank/DDBJ databases">
        <title>Filimonas sp. strain TTM-71.</title>
        <authorList>
            <person name="Chen W.-M."/>
        </authorList>
    </citation>
    <scope>NUCLEOTIDE SEQUENCE [LARGE SCALE GENOMIC DNA]</scope>
    <source>
        <strain evidence="13 14">TTM-71</strain>
    </source>
</reference>
<dbReference type="InterPro" id="IPR018247">
    <property type="entry name" value="EF_Hand_1_Ca_BS"/>
</dbReference>
<sequence length="1088" mass="121274">MKAILFLIIALATLMPHHADAQNSGGAIVIRGRLTDKNQHPLANVSVMEVDKDQRVIGGSATDQQGNFVLRISSTRNRISFSYIGYKTTTVEIGSRRQINIELSPGEDQLSEVIISSRKTVNNGTGLNVDDLNRTISVASINAKELEEMPSSSIDQALQGRLPGVDIAASSGDPGTGMQIRIRGTSSINAGTDPLIVVDGMPYETTVPDGFNFATADEQGYAQLLNIAPSDIRDISVLKDAAATAVWGARASNGVLIINTKRGTTGKPSVTYTFKGTASKQPRALPMLNGGQYSTLIPEAYMNATGRPLNTASMKEFLYDPRDPYWYYNYSNNTDWIDAITQTGYLQDHNISISGGGERAKYFASFGYFNQEGTTKGTDLNRITTRINLDYTVSALLSFRTDISYTHISNHQLYSNKVRNVAYRKMPNMSIYEYDINGNLTPNYFSPLSNIQGYYNGNASNSTYNPLAMADAAKNHQRGDRITPHFSIQYKIIPQVLTMTSDIQFDINTSKINTFLPQIATGRPFTETVVNRATDADYDAYNVQSKTNLLFTPRPGPKHSFQGLLSLQTNDYRYVDQQLMTSNTASSFMQDPSAPSRTQNEELSVSAANTRTRSVGLLVSGQYSFLDRYIINAGLRADGNSRFGPAHRYGLFPSLSGRWRVSGESFISRAHFINDLSIRASYGQSGNAPKTDYAYFNTYGTFGWTYTGFSGVYSQNMELKNLKWETIEGQNLGVDISLFKNRLSGSFDIYRNRTKDMIFPGLQLMSTTGYDAVDMNVGVMDNQGWEVNMNIVALKKKDWQLSFNINLAHNENMIRSISPLYPIESSKSTTLNGVYKSYLQTDNPFGSFYGYRFKGVYKDKAATVAADANGKPIVGLNGEQVYMRFNYPSTDYIFQPGDAQYEDINHDGNIDYRDIVYLGNGNPKLTGGFGPTISWKGNWRLTAFFSFRTGYQIINATKMYTTNMYGYDNQSTAVLRRWRNEGDVTDMPRAIYNAGYNWLGSDRYVENGSFLRWRTLTVRYNLPDKALKKTGFKALSFYVTGENILTFTRYTGQDPEVTTRITSPFSTTVDESMTPPVRNFTIGISATL</sequence>
<gene>
    <name evidence="13" type="ORF">ESB13_05620</name>
</gene>
<feature type="signal peptide" evidence="10">
    <location>
        <begin position="1"/>
        <end position="21"/>
    </location>
</feature>
<dbReference type="InterPro" id="IPR037066">
    <property type="entry name" value="Plug_dom_sf"/>
</dbReference>
<evidence type="ECO:0000259" key="12">
    <source>
        <dbReference type="Pfam" id="PF07715"/>
    </source>
</evidence>
<accession>A0A4Q1DBW1</accession>
<keyword evidence="7 8" id="KW-0998">Cell outer membrane</keyword>
<evidence type="ECO:0000259" key="11">
    <source>
        <dbReference type="Pfam" id="PF00593"/>
    </source>
</evidence>
<name>A0A4Q1DBW1_9BACT</name>
<dbReference type="Proteomes" id="UP000290545">
    <property type="component" value="Unassembled WGS sequence"/>
</dbReference>
<dbReference type="RefSeq" id="WP_129002035.1">
    <property type="nucleotide sequence ID" value="NZ_SDHZ01000001.1"/>
</dbReference>
<evidence type="ECO:0000256" key="7">
    <source>
        <dbReference type="ARBA" id="ARBA00023237"/>
    </source>
</evidence>
<feature type="chain" id="PRO_5020245349" evidence="10">
    <location>
        <begin position="22"/>
        <end position="1088"/>
    </location>
</feature>
<protein>
    <submittedName>
        <fullName evidence="13">SusC/RagA family TonB-linked outer membrane protein</fullName>
    </submittedName>
</protein>
<evidence type="ECO:0000256" key="3">
    <source>
        <dbReference type="ARBA" id="ARBA00022452"/>
    </source>
</evidence>
<dbReference type="NCBIfam" id="TIGR04057">
    <property type="entry name" value="SusC_RagA_signa"/>
    <property type="match status" value="1"/>
</dbReference>
<dbReference type="NCBIfam" id="TIGR04056">
    <property type="entry name" value="OMP_RagA_SusC"/>
    <property type="match status" value="1"/>
</dbReference>
<dbReference type="SUPFAM" id="SSF56935">
    <property type="entry name" value="Porins"/>
    <property type="match status" value="1"/>
</dbReference>
<evidence type="ECO:0000313" key="14">
    <source>
        <dbReference type="Proteomes" id="UP000290545"/>
    </source>
</evidence>
<dbReference type="InterPro" id="IPR000531">
    <property type="entry name" value="Beta-barrel_TonB"/>
</dbReference>
<dbReference type="PROSITE" id="PS00018">
    <property type="entry name" value="EF_HAND_1"/>
    <property type="match status" value="1"/>
</dbReference>
<keyword evidence="2 8" id="KW-0813">Transport</keyword>
<dbReference type="OrthoDB" id="1019466at2"/>
<evidence type="ECO:0000256" key="4">
    <source>
        <dbReference type="ARBA" id="ARBA00022692"/>
    </source>
</evidence>
<dbReference type="EMBL" id="SDHZ01000001">
    <property type="protein sequence ID" value="RXK86285.1"/>
    <property type="molecule type" value="Genomic_DNA"/>
</dbReference>
<keyword evidence="4 8" id="KW-0812">Transmembrane</keyword>
<evidence type="ECO:0000256" key="2">
    <source>
        <dbReference type="ARBA" id="ARBA00022448"/>
    </source>
</evidence>
<dbReference type="InterPro" id="IPR023997">
    <property type="entry name" value="TonB-dep_OMP_SusC/RagA_CS"/>
</dbReference>
<evidence type="ECO:0000256" key="5">
    <source>
        <dbReference type="ARBA" id="ARBA00023077"/>
    </source>
</evidence>
<keyword evidence="6 8" id="KW-0472">Membrane</keyword>
<evidence type="ECO:0000256" key="9">
    <source>
        <dbReference type="RuleBase" id="RU003357"/>
    </source>
</evidence>
<dbReference type="InterPro" id="IPR039426">
    <property type="entry name" value="TonB-dep_rcpt-like"/>
</dbReference>